<dbReference type="EMBL" id="JAVDUU010000004">
    <property type="protein sequence ID" value="MDR6944799.1"/>
    <property type="molecule type" value="Genomic_DNA"/>
</dbReference>
<organism evidence="1 2">
    <name type="scientific">Mucilaginibacter pocheonensis</name>
    <dbReference type="NCBI Taxonomy" id="398050"/>
    <lineage>
        <taxon>Bacteria</taxon>
        <taxon>Pseudomonadati</taxon>
        <taxon>Bacteroidota</taxon>
        <taxon>Sphingobacteriia</taxon>
        <taxon>Sphingobacteriales</taxon>
        <taxon>Sphingobacteriaceae</taxon>
        <taxon>Mucilaginibacter</taxon>
    </lineage>
</organism>
<proteinExistence type="predicted"/>
<comment type="caution">
    <text evidence="1">The sequence shown here is derived from an EMBL/GenBank/DDBJ whole genome shotgun (WGS) entry which is preliminary data.</text>
</comment>
<name>A0ABU1THA2_9SPHI</name>
<dbReference type="Proteomes" id="UP001247620">
    <property type="component" value="Unassembled WGS sequence"/>
</dbReference>
<sequence length="82" mass="8959">MLIAFCTVNFSTNGDTEVKLSVRDANLTADFQESNGSITINYQMNDTFDLDYQTGTGTVYNGINGILKPIWIGGLDGKGDMR</sequence>
<evidence type="ECO:0000313" key="1">
    <source>
        <dbReference type="EMBL" id="MDR6944799.1"/>
    </source>
</evidence>
<reference evidence="1 2" key="1">
    <citation type="submission" date="2023-07" db="EMBL/GenBank/DDBJ databases">
        <title>Sorghum-associated microbial communities from plants grown in Nebraska, USA.</title>
        <authorList>
            <person name="Schachtman D."/>
        </authorList>
    </citation>
    <scope>NUCLEOTIDE SEQUENCE [LARGE SCALE GENOMIC DNA]</scope>
    <source>
        <strain evidence="1 2">3262</strain>
    </source>
</reference>
<keyword evidence="2" id="KW-1185">Reference proteome</keyword>
<accession>A0ABU1THA2</accession>
<protein>
    <submittedName>
        <fullName evidence="1">DUF4097 and DUF4098 domain-containing protein YvlB</fullName>
    </submittedName>
</protein>
<evidence type="ECO:0000313" key="2">
    <source>
        <dbReference type="Proteomes" id="UP001247620"/>
    </source>
</evidence>
<gene>
    <name evidence="1" type="ORF">J2W55_004659</name>
</gene>